<feature type="region of interest" description="Disordered" evidence="5">
    <location>
        <begin position="397"/>
        <end position="472"/>
    </location>
</feature>
<evidence type="ECO:0000256" key="2">
    <source>
        <dbReference type="ARBA" id="ARBA00022701"/>
    </source>
</evidence>
<dbReference type="InterPro" id="IPR000217">
    <property type="entry name" value="Tubulin"/>
</dbReference>
<name>A0A0M9FST4_LEPPY</name>
<evidence type="ECO:0000259" key="6">
    <source>
        <dbReference type="SMART" id="SM00864"/>
    </source>
</evidence>
<dbReference type="OrthoDB" id="2588702at2759"/>
<reference evidence="7 8" key="1">
    <citation type="submission" date="2015-07" db="EMBL/GenBank/DDBJ databases">
        <title>High-quality genome of monoxenous trypanosomatid Leptomonas pyrrhocoris.</title>
        <authorList>
            <person name="Flegontov P."/>
            <person name="Butenko A."/>
            <person name="Firsov S."/>
            <person name="Vlcek C."/>
            <person name="Logacheva M.D."/>
            <person name="Field M."/>
            <person name="Filatov D."/>
            <person name="Flegontova O."/>
            <person name="Gerasimov E."/>
            <person name="Jackson A.P."/>
            <person name="Kelly S."/>
            <person name="Opperdoes F."/>
            <person name="O'Reilly A."/>
            <person name="Votypka J."/>
            <person name="Yurchenko V."/>
            <person name="Lukes J."/>
        </authorList>
    </citation>
    <scope>NUCLEOTIDE SEQUENCE [LARGE SCALE GENOMIC DNA]</scope>
    <source>
        <strain evidence="7">H10</strain>
    </source>
</reference>
<dbReference type="SMART" id="SM00864">
    <property type="entry name" value="Tubulin"/>
    <property type="match status" value="1"/>
</dbReference>
<comment type="similarity">
    <text evidence="1">Belongs to the tubulin family.</text>
</comment>
<dbReference type="Proteomes" id="UP000037923">
    <property type="component" value="Unassembled WGS sequence"/>
</dbReference>
<feature type="compositionally biased region" description="Low complexity" evidence="5">
    <location>
        <begin position="442"/>
        <end position="462"/>
    </location>
</feature>
<dbReference type="AlphaFoldDB" id="A0A0M9FST4"/>
<dbReference type="RefSeq" id="XP_015653799.1">
    <property type="nucleotide sequence ID" value="XM_015807717.1"/>
</dbReference>
<gene>
    <name evidence="7" type="ORF">ABB37_08645</name>
</gene>
<dbReference type="InterPro" id="IPR003008">
    <property type="entry name" value="Tubulin_FtsZ_GTPase"/>
</dbReference>
<sequence length="691" mass="74652">MAIVVVLVGQCGNQFGDELFTQLALCTGITSSSSPTSKAAKTALPSVASPSASSSVVSPFFTRDGMARCVLVDTEPKVVLGVRQRHANFMRQENVIHGQSGRGNNWGLGYHGVKTAGSKRNEDNAAVQRAFRNIARDQREDDDNVLGKALQAIYRETRRTSDADDGTGGFEAIVIMHSLVGGTGSGLASRLTERLRLYFTAPPPGQQIDEVYESTMMRIDGFDGGLYGAQRRARHLVNVAVAPQVVGEVATQGLNAALTLHVLQKHADAVVLLRNDDAMAPGEVRGSSVCDGASVLHRCVTFKEANEVLVALLLPVLRYGVEVGCITQLLTQCIPPGYRRTTGGNKILTLLPTPQRSYAALRQCVHRALFCAIEGGRVFMPGYKPTVPIEDLLSKTAQQLSSSQPRRASNANGNGRTAGFTGGTKAKLKPSPSTRKGPPPSSAQQPRQSTIATTSSSTSRTRITGEDTDSYEVVPYVRQRRLSGQRQRQQLGFRVEDEGGVARAVPSSAKGPFASASASASSARRPLVTPFSSPPAKARSRVQAPVRAVATRLRYGDEEREGERDERDRSSCIEGDEQHDADGDGGEEQEDANRRVFQRCSTKIPPPLYRHYQQLSRAPVTKMFETIDGVLLLNEAVELDRRVLFPLLKSAALKVSSGAFMSSYEDVGVTSERVTRSIREVAEVMADSEAL</sequence>
<keyword evidence="3" id="KW-0547">Nucleotide-binding</keyword>
<accession>A0A0M9FST4</accession>
<organism evidence="7 8">
    <name type="scientific">Leptomonas pyrrhocoris</name>
    <name type="common">Firebug parasite</name>
    <dbReference type="NCBI Taxonomy" id="157538"/>
    <lineage>
        <taxon>Eukaryota</taxon>
        <taxon>Discoba</taxon>
        <taxon>Euglenozoa</taxon>
        <taxon>Kinetoplastea</taxon>
        <taxon>Metakinetoplastina</taxon>
        <taxon>Trypanosomatida</taxon>
        <taxon>Trypanosomatidae</taxon>
        <taxon>Leishmaniinae</taxon>
        <taxon>Leptomonas</taxon>
    </lineage>
</organism>
<dbReference type="GeneID" id="26908929"/>
<keyword evidence="4" id="KW-0342">GTP-binding</keyword>
<dbReference type="InterPro" id="IPR036525">
    <property type="entry name" value="Tubulin/FtsZ_GTPase_sf"/>
</dbReference>
<evidence type="ECO:0000313" key="8">
    <source>
        <dbReference type="Proteomes" id="UP000037923"/>
    </source>
</evidence>
<dbReference type="Pfam" id="PF00091">
    <property type="entry name" value="Tubulin"/>
    <property type="match status" value="1"/>
</dbReference>
<keyword evidence="2" id="KW-0493">Microtubule</keyword>
<dbReference type="VEuPathDB" id="TriTrypDB:LpyrH10_25_1430"/>
<feature type="domain" description="Tubulin/FtsZ GTPase" evidence="6">
    <location>
        <begin position="57"/>
        <end position="324"/>
    </location>
</feature>
<dbReference type="GO" id="GO:0005525">
    <property type="term" value="F:GTP binding"/>
    <property type="evidence" value="ECO:0007669"/>
    <property type="project" value="UniProtKB-KW"/>
</dbReference>
<dbReference type="EMBL" id="LGTL01000025">
    <property type="protein sequence ID" value="KPA75360.1"/>
    <property type="molecule type" value="Genomic_DNA"/>
</dbReference>
<dbReference type="GO" id="GO:0007017">
    <property type="term" value="P:microtubule-based process"/>
    <property type="evidence" value="ECO:0007669"/>
    <property type="project" value="InterPro"/>
</dbReference>
<proteinExistence type="inferred from homology"/>
<dbReference type="PRINTS" id="PR01161">
    <property type="entry name" value="TUBULIN"/>
</dbReference>
<evidence type="ECO:0000256" key="3">
    <source>
        <dbReference type="ARBA" id="ARBA00022741"/>
    </source>
</evidence>
<protein>
    <submittedName>
        <fullName evidence="7">Putative zeta tubulin</fullName>
    </submittedName>
</protein>
<evidence type="ECO:0000256" key="1">
    <source>
        <dbReference type="ARBA" id="ARBA00009636"/>
    </source>
</evidence>
<feature type="compositionally biased region" description="Polar residues" evidence="5">
    <location>
        <begin position="397"/>
        <end position="415"/>
    </location>
</feature>
<feature type="region of interest" description="Disordered" evidence="5">
    <location>
        <begin position="501"/>
        <end position="592"/>
    </location>
</feature>
<evidence type="ECO:0000256" key="5">
    <source>
        <dbReference type="SAM" id="MobiDB-lite"/>
    </source>
</evidence>
<comment type="caution">
    <text evidence="7">The sequence shown here is derived from an EMBL/GenBank/DDBJ whole genome shotgun (WGS) entry which is preliminary data.</text>
</comment>
<dbReference type="Gene3D" id="3.40.50.1440">
    <property type="entry name" value="Tubulin/FtsZ, GTPase domain"/>
    <property type="match status" value="1"/>
</dbReference>
<keyword evidence="8" id="KW-1185">Reference proteome</keyword>
<feature type="compositionally biased region" description="Low complexity" evidence="5">
    <location>
        <begin position="514"/>
        <end position="523"/>
    </location>
</feature>
<feature type="compositionally biased region" description="Basic and acidic residues" evidence="5">
    <location>
        <begin position="554"/>
        <end position="582"/>
    </location>
</feature>
<evidence type="ECO:0000256" key="4">
    <source>
        <dbReference type="ARBA" id="ARBA00023134"/>
    </source>
</evidence>
<evidence type="ECO:0000313" key="7">
    <source>
        <dbReference type="EMBL" id="KPA75360.1"/>
    </source>
</evidence>
<dbReference type="PANTHER" id="PTHR11588">
    <property type="entry name" value="TUBULIN"/>
    <property type="match status" value="1"/>
</dbReference>
<dbReference type="InterPro" id="IPR004058">
    <property type="entry name" value="Zeta_tubulin"/>
</dbReference>
<dbReference type="GO" id="GO:0005874">
    <property type="term" value="C:microtubule"/>
    <property type="evidence" value="ECO:0007669"/>
    <property type="project" value="UniProtKB-KW"/>
</dbReference>
<dbReference type="SUPFAM" id="SSF52490">
    <property type="entry name" value="Tubulin nucleotide-binding domain-like"/>
    <property type="match status" value="1"/>
</dbReference>
<dbReference type="PRINTS" id="PR01520">
    <property type="entry name" value="ZETATUBULIN"/>
</dbReference>